<protein>
    <recommendedName>
        <fullName evidence="9">Chaperone protein DnaJ</fullName>
    </recommendedName>
</protein>
<feature type="zinc finger region" description="CR-type" evidence="10">
    <location>
        <begin position="142"/>
        <end position="224"/>
    </location>
</feature>
<dbReference type="CDD" id="cd10719">
    <property type="entry name" value="DnaJ_zf"/>
    <property type="match status" value="1"/>
</dbReference>
<feature type="binding site" evidence="9">
    <location>
        <position position="175"/>
    </location>
    <ligand>
        <name>Zn(2+)</name>
        <dbReference type="ChEBI" id="CHEBI:29105"/>
        <label>2</label>
    </ligand>
</feature>
<feature type="binding site" evidence="9">
    <location>
        <position position="198"/>
    </location>
    <ligand>
        <name>Zn(2+)</name>
        <dbReference type="ChEBI" id="CHEBI:29105"/>
        <label>2</label>
    </ligand>
</feature>
<accession>A0A7V4U3L4</accession>
<dbReference type="InterPro" id="IPR008971">
    <property type="entry name" value="HSP40/DnaJ_pept-bd"/>
</dbReference>
<keyword evidence="6 9" id="KW-0862">Zinc</keyword>
<dbReference type="InterPro" id="IPR018253">
    <property type="entry name" value="DnaJ_domain_CS"/>
</dbReference>
<organism evidence="13">
    <name type="scientific">Caldithrix abyssi</name>
    <dbReference type="NCBI Taxonomy" id="187145"/>
    <lineage>
        <taxon>Bacteria</taxon>
        <taxon>Pseudomonadati</taxon>
        <taxon>Calditrichota</taxon>
        <taxon>Calditrichia</taxon>
        <taxon>Calditrichales</taxon>
        <taxon>Calditrichaceae</taxon>
        <taxon>Caldithrix</taxon>
    </lineage>
</organism>
<dbReference type="GO" id="GO:0031072">
    <property type="term" value="F:heat shock protein binding"/>
    <property type="evidence" value="ECO:0007669"/>
    <property type="project" value="InterPro"/>
</dbReference>
<feature type="binding site" evidence="9">
    <location>
        <position position="215"/>
    </location>
    <ligand>
        <name>Zn(2+)</name>
        <dbReference type="ChEBI" id="CHEBI:29105"/>
        <label>1</label>
    </ligand>
</feature>
<sequence length="385" mass="42107">MTTKRDYYEILGVDRNASTDEIKKAYRKLAVQYHPDKNPGDKEAEAKFKEIAEAYAILSDPQKRQQYDRFGHQGPGAQGFGGFDFGGFDIADALRQFMDQDFGFGDIFGGRTSSRRRSRQSGRRGSDIQIRLKLTLEEIATGVKKKIKVKKQVPCSECNGTGSAKYSRTVSCPVCHGSGEIRQVTQSLFGQLVNVTTCPRCRGEGQIIENPCHSCHGDGRIAGSKTIEVNIPAGVTTGNYIPIEGEGNAGLRGGPAGDLIVTIEELKHDIFERRGDDVIMVLPLSFPKAALGTQVEIPTLTGKAKLNIPPGTQSGKILRMRGKGIPRLHGAGIGDQLVQIQVYVPTKLSASEKRLLQELSESPNLEPKANGHPNIFQRFKESLNL</sequence>
<dbReference type="FunFam" id="1.10.287.110:FF:000034">
    <property type="entry name" value="Chaperone protein DnaJ"/>
    <property type="match status" value="1"/>
</dbReference>
<name>A0A7V4U3L4_CALAY</name>
<dbReference type="SMART" id="SM00271">
    <property type="entry name" value="DnaJ"/>
    <property type="match status" value="1"/>
</dbReference>
<feature type="repeat" description="CXXCXGXG motif" evidence="9">
    <location>
        <begin position="155"/>
        <end position="162"/>
    </location>
</feature>
<evidence type="ECO:0000256" key="10">
    <source>
        <dbReference type="PROSITE-ProRule" id="PRU00546"/>
    </source>
</evidence>
<dbReference type="GO" id="GO:0006260">
    <property type="term" value="P:DNA replication"/>
    <property type="evidence" value="ECO:0007669"/>
    <property type="project" value="UniProtKB-KW"/>
</dbReference>
<dbReference type="PROSITE" id="PS51188">
    <property type="entry name" value="ZF_CR"/>
    <property type="match status" value="1"/>
</dbReference>
<proteinExistence type="inferred from homology"/>
<keyword evidence="8 9" id="KW-0143">Chaperone</keyword>
<feature type="binding site" evidence="9">
    <location>
        <position position="212"/>
    </location>
    <ligand>
        <name>Zn(2+)</name>
        <dbReference type="ChEBI" id="CHEBI:29105"/>
        <label>1</label>
    </ligand>
</feature>
<feature type="binding site" evidence="9">
    <location>
        <position position="172"/>
    </location>
    <ligand>
        <name>Zn(2+)</name>
        <dbReference type="ChEBI" id="CHEBI:29105"/>
        <label>2</label>
    </ligand>
</feature>
<dbReference type="InterPro" id="IPR036410">
    <property type="entry name" value="HSP_DnaJ_Cys-rich_dom_sf"/>
</dbReference>
<dbReference type="GO" id="GO:0009408">
    <property type="term" value="P:response to heat"/>
    <property type="evidence" value="ECO:0007669"/>
    <property type="project" value="InterPro"/>
</dbReference>
<evidence type="ECO:0000256" key="4">
    <source>
        <dbReference type="ARBA" id="ARBA00022737"/>
    </source>
</evidence>
<dbReference type="EMBL" id="DRQG01000143">
    <property type="protein sequence ID" value="HGY57043.1"/>
    <property type="molecule type" value="Genomic_DNA"/>
</dbReference>
<evidence type="ECO:0000313" key="13">
    <source>
        <dbReference type="EMBL" id="HGY57043.1"/>
    </source>
</evidence>
<dbReference type="NCBIfam" id="NF008035">
    <property type="entry name" value="PRK10767.1"/>
    <property type="match status" value="1"/>
</dbReference>
<keyword evidence="2 9" id="KW-0235">DNA replication</keyword>
<feature type="domain" description="CR-type" evidence="12">
    <location>
        <begin position="142"/>
        <end position="224"/>
    </location>
</feature>
<dbReference type="InterPro" id="IPR001305">
    <property type="entry name" value="HSP_DnaJ_Cys-rich_dom"/>
</dbReference>
<feature type="binding site" evidence="9">
    <location>
        <position position="158"/>
    </location>
    <ligand>
        <name>Zn(2+)</name>
        <dbReference type="ChEBI" id="CHEBI:29105"/>
        <label>1</label>
    </ligand>
</feature>
<feature type="binding site" evidence="9">
    <location>
        <position position="155"/>
    </location>
    <ligand>
        <name>Zn(2+)</name>
        <dbReference type="ChEBI" id="CHEBI:29105"/>
        <label>1</label>
    </ligand>
</feature>
<dbReference type="GO" id="GO:0008270">
    <property type="term" value="F:zinc ion binding"/>
    <property type="evidence" value="ECO:0007669"/>
    <property type="project" value="UniProtKB-UniRule"/>
</dbReference>
<keyword evidence="5 9" id="KW-0863">Zinc-finger</keyword>
<dbReference type="Pfam" id="PF01556">
    <property type="entry name" value="DnaJ_C"/>
    <property type="match status" value="1"/>
</dbReference>
<comment type="domain">
    <text evidence="9">The J domain is necessary and sufficient to stimulate DnaK ATPase activity. Zinc center 1 plays an important role in the autonomous, DnaK-independent chaperone activity of DnaJ. Zinc center 2 is essential for interaction with DnaK and for DnaJ activity.</text>
</comment>
<dbReference type="CDD" id="cd06257">
    <property type="entry name" value="DnaJ"/>
    <property type="match status" value="1"/>
</dbReference>
<reference evidence="13" key="1">
    <citation type="journal article" date="2020" name="mSystems">
        <title>Genome- and Community-Level Interaction Insights into Carbon Utilization and Element Cycling Functions of Hydrothermarchaeota in Hydrothermal Sediment.</title>
        <authorList>
            <person name="Zhou Z."/>
            <person name="Liu Y."/>
            <person name="Xu W."/>
            <person name="Pan J."/>
            <person name="Luo Z.H."/>
            <person name="Li M."/>
        </authorList>
    </citation>
    <scope>NUCLEOTIDE SEQUENCE [LARGE SCALE GENOMIC DNA]</scope>
    <source>
        <strain evidence="13">HyVt-577</strain>
    </source>
</reference>
<dbReference type="Gene3D" id="1.10.287.110">
    <property type="entry name" value="DnaJ domain"/>
    <property type="match status" value="1"/>
</dbReference>
<dbReference type="GO" id="GO:0005524">
    <property type="term" value="F:ATP binding"/>
    <property type="evidence" value="ECO:0007669"/>
    <property type="project" value="InterPro"/>
</dbReference>
<dbReference type="Gene3D" id="2.60.260.20">
    <property type="entry name" value="Urease metallochaperone UreE, N-terminal domain"/>
    <property type="match status" value="2"/>
</dbReference>
<dbReference type="PRINTS" id="PR00625">
    <property type="entry name" value="JDOMAIN"/>
</dbReference>
<evidence type="ECO:0000256" key="6">
    <source>
        <dbReference type="ARBA" id="ARBA00022833"/>
    </source>
</evidence>
<dbReference type="PANTHER" id="PTHR43096:SF48">
    <property type="entry name" value="CHAPERONE PROTEIN DNAJ"/>
    <property type="match status" value="1"/>
</dbReference>
<comment type="subcellular location">
    <subcellularLocation>
        <location evidence="9">Cytoplasm</location>
    </subcellularLocation>
</comment>
<dbReference type="InterPro" id="IPR002939">
    <property type="entry name" value="DnaJ_C"/>
</dbReference>
<dbReference type="SUPFAM" id="SSF46565">
    <property type="entry name" value="Chaperone J-domain"/>
    <property type="match status" value="1"/>
</dbReference>
<dbReference type="InterPro" id="IPR012724">
    <property type="entry name" value="DnaJ"/>
</dbReference>
<dbReference type="NCBIfam" id="TIGR02349">
    <property type="entry name" value="DnaJ_bact"/>
    <property type="match status" value="1"/>
</dbReference>
<evidence type="ECO:0000256" key="8">
    <source>
        <dbReference type="ARBA" id="ARBA00023186"/>
    </source>
</evidence>
<evidence type="ECO:0000256" key="5">
    <source>
        <dbReference type="ARBA" id="ARBA00022771"/>
    </source>
</evidence>
<comment type="function">
    <text evidence="9">Participates actively in the response to hyperosmotic and heat shock by preventing the aggregation of stress-denatured proteins and by disaggregating proteins, also in an autonomous, DnaK-independent fashion. Unfolded proteins bind initially to DnaJ; upon interaction with the DnaJ-bound protein, DnaK hydrolyzes its bound ATP, resulting in the formation of a stable complex. GrpE releases ADP from DnaK; ATP binding to DnaK triggers the release of the substrate protein, thus completing the reaction cycle. Several rounds of ATP-dependent interactions between DnaJ, DnaK and GrpE are required for fully efficient folding. Also involved, together with DnaK and GrpE, in the DNA replication of plasmids through activation of initiation proteins.</text>
</comment>
<dbReference type="Proteomes" id="UP000885779">
    <property type="component" value="Unassembled WGS sequence"/>
</dbReference>
<feature type="domain" description="J" evidence="11">
    <location>
        <begin position="6"/>
        <end position="71"/>
    </location>
</feature>
<feature type="binding site" evidence="9">
    <location>
        <position position="201"/>
    </location>
    <ligand>
        <name>Zn(2+)</name>
        <dbReference type="ChEBI" id="CHEBI:29105"/>
        <label>2</label>
    </ligand>
</feature>
<gene>
    <name evidence="9 13" type="primary">dnaJ</name>
    <name evidence="13" type="ORF">ENK44_15145</name>
</gene>
<keyword evidence="4 9" id="KW-0677">Repeat</keyword>
<dbReference type="PROSITE" id="PS00636">
    <property type="entry name" value="DNAJ_1"/>
    <property type="match status" value="1"/>
</dbReference>
<feature type="repeat" description="CXXCXGXG motif" evidence="9">
    <location>
        <begin position="172"/>
        <end position="179"/>
    </location>
</feature>
<keyword evidence="3 9" id="KW-0479">Metal-binding</keyword>
<keyword evidence="7 9" id="KW-0346">Stress response</keyword>
<comment type="caution">
    <text evidence="13">The sequence shown here is derived from an EMBL/GenBank/DDBJ whole genome shotgun (WGS) entry which is preliminary data.</text>
</comment>
<evidence type="ECO:0000259" key="12">
    <source>
        <dbReference type="PROSITE" id="PS51188"/>
    </source>
</evidence>
<dbReference type="Pfam" id="PF00226">
    <property type="entry name" value="DnaJ"/>
    <property type="match status" value="1"/>
</dbReference>
<comment type="subunit">
    <text evidence="9">Homodimer.</text>
</comment>
<evidence type="ECO:0000256" key="3">
    <source>
        <dbReference type="ARBA" id="ARBA00022723"/>
    </source>
</evidence>
<dbReference type="Gene3D" id="6.20.20.10">
    <property type="match status" value="2"/>
</dbReference>
<dbReference type="GO" id="GO:0005737">
    <property type="term" value="C:cytoplasm"/>
    <property type="evidence" value="ECO:0007669"/>
    <property type="project" value="UniProtKB-SubCell"/>
</dbReference>
<evidence type="ECO:0000256" key="7">
    <source>
        <dbReference type="ARBA" id="ARBA00023016"/>
    </source>
</evidence>
<dbReference type="CDD" id="cd10747">
    <property type="entry name" value="DnaJ_C"/>
    <property type="match status" value="1"/>
</dbReference>
<dbReference type="PROSITE" id="PS50076">
    <property type="entry name" value="DNAJ_2"/>
    <property type="match status" value="1"/>
</dbReference>
<dbReference type="GO" id="GO:0051082">
    <property type="term" value="F:unfolded protein binding"/>
    <property type="evidence" value="ECO:0007669"/>
    <property type="project" value="UniProtKB-UniRule"/>
</dbReference>
<evidence type="ECO:0000256" key="9">
    <source>
        <dbReference type="HAMAP-Rule" id="MF_01152"/>
    </source>
</evidence>
<evidence type="ECO:0000256" key="2">
    <source>
        <dbReference type="ARBA" id="ARBA00022705"/>
    </source>
</evidence>
<dbReference type="InterPro" id="IPR036869">
    <property type="entry name" value="J_dom_sf"/>
</dbReference>
<dbReference type="SUPFAM" id="SSF57938">
    <property type="entry name" value="DnaJ/Hsp40 cysteine-rich domain"/>
    <property type="match status" value="1"/>
</dbReference>
<dbReference type="GO" id="GO:0042026">
    <property type="term" value="P:protein refolding"/>
    <property type="evidence" value="ECO:0007669"/>
    <property type="project" value="TreeGrafter"/>
</dbReference>
<comment type="cofactor">
    <cofactor evidence="9">
        <name>Zn(2+)</name>
        <dbReference type="ChEBI" id="CHEBI:29105"/>
    </cofactor>
    <text evidence="9">Binds 2 Zn(2+) ions per monomer.</text>
</comment>
<dbReference type="Pfam" id="PF00684">
    <property type="entry name" value="DnaJ_CXXCXGXG"/>
    <property type="match status" value="1"/>
</dbReference>
<dbReference type="SUPFAM" id="SSF49493">
    <property type="entry name" value="HSP40/DnaJ peptide-binding domain"/>
    <property type="match status" value="2"/>
</dbReference>
<dbReference type="InterPro" id="IPR001623">
    <property type="entry name" value="DnaJ_domain"/>
</dbReference>
<feature type="repeat" description="CXXCXGXG motif" evidence="9">
    <location>
        <begin position="212"/>
        <end position="219"/>
    </location>
</feature>
<evidence type="ECO:0000259" key="11">
    <source>
        <dbReference type="PROSITE" id="PS50076"/>
    </source>
</evidence>
<evidence type="ECO:0000256" key="1">
    <source>
        <dbReference type="ARBA" id="ARBA00022490"/>
    </source>
</evidence>
<feature type="repeat" description="CXXCXGXG motif" evidence="9">
    <location>
        <begin position="198"/>
        <end position="205"/>
    </location>
</feature>
<keyword evidence="1 9" id="KW-0963">Cytoplasm</keyword>
<dbReference type="HAMAP" id="MF_01152">
    <property type="entry name" value="DnaJ"/>
    <property type="match status" value="1"/>
</dbReference>
<dbReference type="PANTHER" id="PTHR43096">
    <property type="entry name" value="DNAJ HOMOLOG 1, MITOCHONDRIAL-RELATED"/>
    <property type="match status" value="1"/>
</dbReference>
<dbReference type="FunFam" id="2.60.260.20:FF:000005">
    <property type="entry name" value="Chaperone protein dnaJ 1, mitochondrial"/>
    <property type="match status" value="1"/>
</dbReference>
<comment type="similarity">
    <text evidence="9">Belongs to the DnaJ family.</text>
</comment>
<dbReference type="AlphaFoldDB" id="A0A7V4U3L4"/>